<evidence type="ECO:0000313" key="7">
    <source>
        <dbReference type="EMBL" id="SFE79985.1"/>
    </source>
</evidence>
<dbReference type="InterPro" id="IPR003783">
    <property type="entry name" value="Regulatory_RecX"/>
</dbReference>
<evidence type="ECO:0000259" key="6">
    <source>
        <dbReference type="Pfam" id="PF21982"/>
    </source>
</evidence>
<dbReference type="GO" id="GO:0005737">
    <property type="term" value="C:cytoplasm"/>
    <property type="evidence" value="ECO:0007669"/>
    <property type="project" value="UniProtKB-SubCell"/>
</dbReference>
<evidence type="ECO:0000256" key="1">
    <source>
        <dbReference type="ARBA" id="ARBA00004496"/>
    </source>
</evidence>
<evidence type="ECO:0000256" key="2">
    <source>
        <dbReference type="ARBA" id="ARBA00009695"/>
    </source>
</evidence>
<dbReference type="InterPro" id="IPR036388">
    <property type="entry name" value="WH-like_DNA-bd_sf"/>
</dbReference>
<dbReference type="RefSeq" id="WP_093914150.1">
    <property type="nucleotide sequence ID" value="NZ_FONL01000020.1"/>
</dbReference>
<reference evidence="7 8" key="1">
    <citation type="submission" date="2016-10" db="EMBL/GenBank/DDBJ databases">
        <authorList>
            <person name="de Groot N.N."/>
        </authorList>
    </citation>
    <scope>NUCLEOTIDE SEQUENCE [LARGE SCALE GENOMIC DNA]</scope>
    <source>
        <strain evidence="7 8">DSM 9236</strain>
    </source>
</reference>
<dbReference type="Gene3D" id="1.10.10.10">
    <property type="entry name" value="Winged helix-like DNA-binding domain superfamily/Winged helix DNA-binding domain"/>
    <property type="match status" value="1"/>
</dbReference>
<dbReference type="InterPro" id="IPR053926">
    <property type="entry name" value="RecX_HTH_1st"/>
</dbReference>
<evidence type="ECO:0000256" key="5">
    <source>
        <dbReference type="HAMAP-Rule" id="MF_01114"/>
    </source>
</evidence>
<dbReference type="HAMAP" id="MF_01114">
    <property type="entry name" value="RecX"/>
    <property type="match status" value="1"/>
</dbReference>
<organism evidence="7 8">
    <name type="scientific">Succiniclasticum ruminis DSM 9236</name>
    <dbReference type="NCBI Taxonomy" id="1123323"/>
    <lineage>
        <taxon>Bacteria</taxon>
        <taxon>Bacillati</taxon>
        <taxon>Bacillota</taxon>
        <taxon>Negativicutes</taxon>
        <taxon>Acidaminococcales</taxon>
        <taxon>Acidaminococcaceae</taxon>
        <taxon>Succiniclasticum</taxon>
    </lineage>
</organism>
<evidence type="ECO:0000313" key="8">
    <source>
        <dbReference type="Proteomes" id="UP000198896"/>
    </source>
</evidence>
<comment type="similarity">
    <text evidence="2 5">Belongs to the RecX family.</text>
</comment>
<gene>
    <name evidence="5" type="primary">recX</name>
    <name evidence="7" type="ORF">SAMN05216245_12029</name>
</gene>
<comment type="function">
    <text evidence="5">Modulates RecA activity.</text>
</comment>
<name>A0A1I2DHA3_9FIRM</name>
<protein>
    <recommendedName>
        <fullName evidence="3 5">Regulatory protein RecX</fullName>
    </recommendedName>
</protein>
<dbReference type="PANTHER" id="PTHR33602:SF1">
    <property type="entry name" value="REGULATORY PROTEIN RECX FAMILY PROTEIN"/>
    <property type="match status" value="1"/>
</dbReference>
<dbReference type="OrthoDB" id="5421057at2"/>
<dbReference type="Pfam" id="PF21982">
    <property type="entry name" value="RecX_HTH1"/>
    <property type="match status" value="1"/>
</dbReference>
<accession>A0A1I2DHA3</accession>
<dbReference type="AlphaFoldDB" id="A0A1I2DHA3"/>
<comment type="subcellular location">
    <subcellularLocation>
        <location evidence="1 5">Cytoplasm</location>
    </subcellularLocation>
</comment>
<proteinExistence type="inferred from homology"/>
<keyword evidence="8" id="KW-1185">Reference proteome</keyword>
<evidence type="ECO:0000256" key="3">
    <source>
        <dbReference type="ARBA" id="ARBA00018111"/>
    </source>
</evidence>
<feature type="domain" description="RecX first three-helical" evidence="6">
    <location>
        <begin position="16"/>
        <end position="54"/>
    </location>
</feature>
<keyword evidence="4 5" id="KW-0963">Cytoplasm</keyword>
<dbReference type="STRING" id="1123323.SAMN05216245_12029"/>
<dbReference type="PANTHER" id="PTHR33602">
    <property type="entry name" value="REGULATORY PROTEIN RECX FAMILY PROTEIN"/>
    <property type="match status" value="1"/>
</dbReference>
<dbReference type="GO" id="GO:0006282">
    <property type="term" value="P:regulation of DNA repair"/>
    <property type="evidence" value="ECO:0007669"/>
    <property type="project" value="UniProtKB-UniRule"/>
</dbReference>
<sequence>MFRNASKSLTTSNEVYEYALSLLDRREHGEKELVQKLRRRCSSSELIRETVAKLKEYDLLNEERYARRVFESWRSRKVYGRLHLQAELLKKQVGEAYIPAILAMLSEEEEMQRVRAAYRQIAGRHDKKYDCATEKGVAALARYFSARGFGPSMIRVGLALAKEEAMSKVQE</sequence>
<dbReference type="Proteomes" id="UP000198896">
    <property type="component" value="Unassembled WGS sequence"/>
</dbReference>
<dbReference type="EMBL" id="FONL01000020">
    <property type="protein sequence ID" value="SFE79985.1"/>
    <property type="molecule type" value="Genomic_DNA"/>
</dbReference>
<evidence type="ECO:0000256" key="4">
    <source>
        <dbReference type="ARBA" id="ARBA00022490"/>
    </source>
</evidence>